<evidence type="ECO:0000313" key="3">
    <source>
        <dbReference type="Proteomes" id="UP000094271"/>
    </source>
</evidence>
<dbReference type="AlphaFoldDB" id="A0A1E3ULD4"/>
<dbReference type="SUPFAM" id="SSF53850">
    <property type="entry name" value="Periplasmic binding protein-like II"/>
    <property type="match status" value="1"/>
</dbReference>
<dbReference type="Proteomes" id="UP000094271">
    <property type="component" value="Unassembled WGS sequence"/>
</dbReference>
<dbReference type="Gene3D" id="3.40.190.10">
    <property type="entry name" value="Periplasmic binding protein-like II"/>
    <property type="match status" value="1"/>
</dbReference>
<reference evidence="2 3" key="1">
    <citation type="submission" date="2016-08" db="EMBL/GenBank/DDBJ databases">
        <authorList>
            <person name="Seilhamer J.J."/>
        </authorList>
    </citation>
    <scope>NUCLEOTIDE SEQUENCE [LARGE SCALE GENOMIC DNA]</scope>
    <source>
        <strain evidence="2 3">NML150140-1</strain>
    </source>
</reference>
<proteinExistence type="predicted"/>
<gene>
    <name evidence="2" type="ORF">BEI59_12200</name>
</gene>
<sequence length="167" mass="17938">MRKNGKRILAMLLAAVMTASLAGCEKGGETAAGTAENDNGGQEAAGQDEVVTLKMFIRNQSKYTGLQEDPVAKYIEEKLGIRIELTVDSSLGNTTAQTSTFNELLATKLASNDLDDIMDFGSPSGNPEILNNLNRAVEAGMIIPLDDLVAEYTENLSTDPRLTIRND</sequence>
<dbReference type="EMBL" id="MEHA01000007">
    <property type="protein sequence ID" value="ODR52252.1"/>
    <property type="molecule type" value="Genomic_DNA"/>
</dbReference>
<evidence type="ECO:0008006" key="4">
    <source>
        <dbReference type="Google" id="ProtNLM"/>
    </source>
</evidence>
<evidence type="ECO:0000256" key="1">
    <source>
        <dbReference type="SAM" id="SignalP"/>
    </source>
</evidence>
<dbReference type="RefSeq" id="WP_069431641.1">
    <property type="nucleotide sequence ID" value="NZ_MEHA01000007.1"/>
</dbReference>
<keyword evidence="1" id="KW-0732">Signal</keyword>
<feature type="chain" id="PRO_5038937669" description="Extracellular solute-binding protein" evidence="1">
    <location>
        <begin position="23"/>
        <end position="167"/>
    </location>
</feature>
<evidence type="ECO:0000313" key="2">
    <source>
        <dbReference type="EMBL" id="ODR52252.1"/>
    </source>
</evidence>
<dbReference type="PROSITE" id="PS51257">
    <property type="entry name" value="PROKAR_LIPOPROTEIN"/>
    <property type="match status" value="1"/>
</dbReference>
<comment type="caution">
    <text evidence="2">The sequence shown here is derived from an EMBL/GenBank/DDBJ whole genome shotgun (WGS) entry which is preliminary data.</text>
</comment>
<name>A0A1E3ULD4_9FIRM</name>
<organism evidence="2 3">
    <name type="scientific">Eisenbergiella tayi</name>
    <dbReference type="NCBI Taxonomy" id="1432052"/>
    <lineage>
        <taxon>Bacteria</taxon>
        <taxon>Bacillati</taxon>
        <taxon>Bacillota</taxon>
        <taxon>Clostridia</taxon>
        <taxon>Lachnospirales</taxon>
        <taxon>Lachnospiraceae</taxon>
        <taxon>Eisenbergiella</taxon>
    </lineage>
</organism>
<accession>A0A1E3ULD4</accession>
<protein>
    <recommendedName>
        <fullName evidence="4">Extracellular solute-binding protein</fullName>
    </recommendedName>
</protein>
<feature type="signal peptide" evidence="1">
    <location>
        <begin position="1"/>
        <end position="22"/>
    </location>
</feature>